<gene>
    <name evidence="2" type="ORF">LSINAPIS_LOCUS2422</name>
</gene>
<organism evidence="2 3">
    <name type="scientific">Leptidea sinapis</name>
    <dbReference type="NCBI Taxonomy" id="189913"/>
    <lineage>
        <taxon>Eukaryota</taxon>
        <taxon>Metazoa</taxon>
        <taxon>Ecdysozoa</taxon>
        <taxon>Arthropoda</taxon>
        <taxon>Hexapoda</taxon>
        <taxon>Insecta</taxon>
        <taxon>Pterygota</taxon>
        <taxon>Neoptera</taxon>
        <taxon>Endopterygota</taxon>
        <taxon>Lepidoptera</taxon>
        <taxon>Glossata</taxon>
        <taxon>Ditrysia</taxon>
        <taxon>Papilionoidea</taxon>
        <taxon>Pieridae</taxon>
        <taxon>Dismorphiinae</taxon>
        <taxon>Leptidea</taxon>
    </lineage>
</organism>
<dbReference type="Proteomes" id="UP000324832">
    <property type="component" value="Unassembled WGS sequence"/>
</dbReference>
<feature type="region of interest" description="Disordered" evidence="1">
    <location>
        <begin position="17"/>
        <end position="57"/>
    </location>
</feature>
<evidence type="ECO:0000313" key="2">
    <source>
        <dbReference type="EMBL" id="VVC89247.1"/>
    </source>
</evidence>
<evidence type="ECO:0000256" key="1">
    <source>
        <dbReference type="SAM" id="MobiDB-lite"/>
    </source>
</evidence>
<keyword evidence="3" id="KW-1185">Reference proteome</keyword>
<protein>
    <submittedName>
        <fullName evidence="2">Uncharacterized protein</fullName>
    </submittedName>
</protein>
<evidence type="ECO:0000313" key="3">
    <source>
        <dbReference type="Proteomes" id="UP000324832"/>
    </source>
</evidence>
<dbReference type="EMBL" id="FZQP02000482">
    <property type="protein sequence ID" value="VVC89247.1"/>
    <property type="molecule type" value="Genomic_DNA"/>
</dbReference>
<accession>A0A5E4PVS8</accession>
<sequence>MLIGNISLRKKKWSFEPRCGPERRHAPSGGREGAEAPGEPEEVAREPATTPRTRGAHSISDILFGVGRI</sequence>
<proteinExistence type="predicted"/>
<name>A0A5E4PVS8_9NEOP</name>
<reference evidence="2 3" key="1">
    <citation type="submission" date="2017-07" db="EMBL/GenBank/DDBJ databases">
        <authorList>
            <person name="Talla V."/>
            <person name="Backstrom N."/>
        </authorList>
    </citation>
    <scope>NUCLEOTIDE SEQUENCE [LARGE SCALE GENOMIC DNA]</scope>
</reference>
<dbReference type="AlphaFoldDB" id="A0A5E4PVS8"/>